<keyword evidence="3 6" id="KW-1133">Transmembrane helix</keyword>
<dbReference type="PANTHER" id="PTHR19139:SF284">
    <property type="entry name" value="AQUAPORIN"/>
    <property type="match status" value="1"/>
</dbReference>
<evidence type="ECO:0000313" key="8">
    <source>
        <dbReference type="Proteomes" id="UP000601435"/>
    </source>
</evidence>
<proteinExistence type="inferred from homology"/>
<dbReference type="PANTHER" id="PTHR19139">
    <property type="entry name" value="AQUAPORIN TRANSPORTER"/>
    <property type="match status" value="1"/>
</dbReference>
<reference evidence="7" key="1">
    <citation type="submission" date="2021-02" db="EMBL/GenBank/DDBJ databases">
        <authorList>
            <person name="Dougan E. K."/>
            <person name="Rhodes N."/>
            <person name="Thang M."/>
            <person name="Chan C."/>
        </authorList>
    </citation>
    <scope>NUCLEOTIDE SEQUENCE</scope>
</reference>
<dbReference type="GO" id="GO:0015250">
    <property type="term" value="F:water channel activity"/>
    <property type="evidence" value="ECO:0007669"/>
    <property type="project" value="TreeGrafter"/>
</dbReference>
<evidence type="ECO:0000256" key="5">
    <source>
        <dbReference type="RuleBase" id="RU000477"/>
    </source>
</evidence>
<comment type="similarity">
    <text evidence="5">Belongs to the MIP/aquaporin (TC 1.A.8) family.</text>
</comment>
<accession>A0A812VF03</accession>
<dbReference type="OrthoDB" id="3222at2759"/>
<dbReference type="Proteomes" id="UP000601435">
    <property type="component" value="Unassembled WGS sequence"/>
</dbReference>
<evidence type="ECO:0000256" key="2">
    <source>
        <dbReference type="ARBA" id="ARBA00022692"/>
    </source>
</evidence>
<dbReference type="EMBL" id="CAJNJA010030031">
    <property type="protein sequence ID" value="CAE7637345.1"/>
    <property type="molecule type" value="Genomic_DNA"/>
</dbReference>
<keyword evidence="4 6" id="KW-0472">Membrane</keyword>
<organism evidence="7 8">
    <name type="scientific">Symbiodinium necroappetens</name>
    <dbReference type="NCBI Taxonomy" id="1628268"/>
    <lineage>
        <taxon>Eukaryota</taxon>
        <taxon>Sar</taxon>
        <taxon>Alveolata</taxon>
        <taxon>Dinophyceae</taxon>
        <taxon>Suessiales</taxon>
        <taxon>Symbiodiniaceae</taxon>
        <taxon>Symbiodinium</taxon>
    </lineage>
</organism>
<feature type="transmembrane region" description="Helical" evidence="6">
    <location>
        <begin position="86"/>
        <end position="107"/>
    </location>
</feature>
<comment type="subcellular location">
    <subcellularLocation>
        <location evidence="1">Membrane</location>
        <topology evidence="1">Multi-pass membrane protein</topology>
    </subcellularLocation>
</comment>
<evidence type="ECO:0000256" key="3">
    <source>
        <dbReference type="ARBA" id="ARBA00022989"/>
    </source>
</evidence>
<evidence type="ECO:0000256" key="6">
    <source>
        <dbReference type="SAM" id="Phobius"/>
    </source>
</evidence>
<dbReference type="SUPFAM" id="SSF81338">
    <property type="entry name" value="Aquaporin-like"/>
    <property type="match status" value="1"/>
</dbReference>
<evidence type="ECO:0000256" key="4">
    <source>
        <dbReference type="ARBA" id="ARBA00023136"/>
    </source>
</evidence>
<dbReference type="InterPro" id="IPR034294">
    <property type="entry name" value="Aquaporin_transptr"/>
</dbReference>
<keyword evidence="5" id="KW-0813">Transport</keyword>
<sequence length="367" mass="39611">MTAPNKQCILFNYKAIKSRTFGLSLAVELFCVAFFQLATHTAPEDFAPVLQGLTLAALVFISGHASGGHLNPLISLSTAALGYHPWLHAMMYCTMQCLGSILGALFAQALMPNSERFFLAGVTGPGCLDRSTVPADVTNSMIIGWECLMTSMLMSSFLMCGLDTPSACGSFAPVVAGLAMAACAGSGGQYTGASLNPARIVGPTVIFGCKEELAPQYLLGQLLGAILSTGLVAAIARPGPLNPCVSRPALKLKDWEAWRLWLTGYPPSRLRITSTETVETIQDYYLQIICYLEGKPLEVVRRRTSLDLEMLFGEGISTMVRTTSQKSEPNTVAEAPREVALMLQHPEITQREQLMETCGSPMKIFRS</sequence>
<name>A0A812VF03_9DINO</name>
<keyword evidence="8" id="KW-1185">Reference proteome</keyword>
<dbReference type="InterPro" id="IPR023271">
    <property type="entry name" value="Aquaporin-like"/>
</dbReference>
<keyword evidence="2 5" id="KW-0812">Transmembrane</keyword>
<evidence type="ECO:0000256" key="1">
    <source>
        <dbReference type="ARBA" id="ARBA00004141"/>
    </source>
</evidence>
<dbReference type="AlphaFoldDB" id="A0A812VF03"/>
<dbReference type="PRINTS" id="PR00783">
    <property type="entry name" value="MINTRINSICP"/>
</dbReference>
<dbReference type="Pfam" id="PF00230">
    <property type="entry name" value="MIP"/>
    <property type="match status" value="1"/>
</dbReference>
<dbReference type="Gene3D" id="1.20.1080.10">
    <property type="entry name" value="Glycerol uptake facilitator protein"/>
    <property type="match status" value="1"/>
</dbReference>
<feature type="transmembrane region" description="Helical" evidence="6">
    <location>
        <begin position="20"/>
        <end position="39"/>
    </location>
</feature>
<dbReference type="GO" id="GO:0005886">
    <property type="term" value="C:plasma membrane"/>
    <property type="evidence" value="ECO:0007669"/>
    <property type="project" value="TreeGrafter"/>
</dbReference>
<comment type="caution">
    <text evidence="7">The sequence shown here is derived from an EMBL/GenBank/DDBJ whole genome shotgun (WGS) entry which is preliminary data.</text>
</comment>
<feature type="transmembrane region" description="Helical" evidence="6">
    <location>
        <begin position="46"/>
        <end position="66"/>
    </location>
</feature>
<gene>
    <name evidence="7" type="ORF">SNEC2469_LOCUS17995</name>
</gene>
<dbReference type="InterPro" id="IPR000425">
    <property type="entry name" value="MIP"/>
</dbReference>
<evidence type="ECO:0000313" key="7">
    <source>
        <dbReference type="EMBL" id="CAE7637345.1"/>
    </source>
</evidence>
<protein>
    <submittedName>
        <fullName evidence="7">Uncharacterized protein</fullName>
    </submittedName>
</protein>